<dbReference type="SUPFAM" id="SSF53756">
    <property type="entry name" value="UDP-Glycosyltransferase/glycogen phosphorylase"/>
    <property type="match status" value="1"/>
</dbReference>
<keyword evidence="7" id="KW-1185">Reference proteome</keyword>
<gene>
    <name evidence="6" type="ORF">NLS_LOCUS10117</name>
</gene>
<dbReference type="InterPro" id="IPR002213">
    <property type="entry name" value="UDP_glucos_trans"/>
</dbReference>
<dbReference type="STRING" id="42156.A0A3P7JX39"/>
<comment type="catalytic activity">
    <reaction evidence="5">
        <text>glucuronate acceptor + UDP-alpha-D-glucuronate = acceptor beta-D-glucuronoside + UDP + H(+)</text>
        <dbReference type="Rhea" id="RHEA:21032"/>
        <dbReference type="ChEBI" id="CHEBI:15378"/>
        <dbReference type="ChEBI" id="CHEBI:58052"/>
        <dbReference type="ChEBI" id="CHEBI:58223"/>
        <dbReference type="ChEBI" id="CHEBI:132367"/>
        <dbReference type="ChEBI" id="CHEBI:132368"/>
        <dbReference type="EC" id="2.4.1.17"/>
    </reaction>
</comment>
<evidence type="ECO:0000256" key="4">
    <source>
        <dbReference type="ARBA" id="ARBA00022679"/>
    </source>
</evidence>
<protein>
    <recommendedName>
        <fullName evidence="2">glucuronosyltransferase</fullName>
        <ecNumber evidence="2">2.4.1.17</ecNumber>
    </recommendedName>
</protein>
<dbReference type="InterPro" id="IPR050271">
    <property type="entry name" value="UDP-glycosyltransferase"/>
</dbReference>
<dbReference type="Proteomes" id="UP000277928">
    <property type="component" value="Unassembled WGS sequence"/>
</dbReference>
<evidence type="ECO:0000256" key="2">
    <source>
        <dbReference type="ARBA" id="ARBA00012544"/>
    </source>
</evidence>
<dbReference type="Gene3D" id="3.40.50.2000">
    <property type="entry name" value="Glycogen Phosphorylase B"/>
    <property type="match status" value="1"/>
</dbReference>
<evidence type="ECO:0000256" key="1">
    <source>
        <dbReference type="ARBA" id="ARBA00009995"/>
    </source>
</evidence>
<dbReference type="PANTHER" id="PTHR48043:SF145">
    <property type="entry name" value="FI06409P-RELATED"/>
    <property type="match status" value="1"/>
</dbReference>
<name>A0A3P7JX39_LITSI</name>
<keyword evidence="4" id="KW-0808">Transferase</keyword>
<evidence type="ECO:0000256" key="3">
    <source>
        <dbReference type="ARBA" id="ARBA00022676"/>
    </source>
</evidence>
<keyword evidence="3" id="KW-0328">Glycosyltransferase</keyword>
<proteinExistence type="inferred from homology"/>
<sequence length="209" mass="23933">MLMDQAEDGVVLISFGTVSNISQIFPNINDNLINVLKKFPQITFLLNYDTANDFITDIPNVISKNWISQKDLLVHENLQALITCCDSNTIMEAVHFGVPLICIPFSAEQMRNSRVVKRAEIAIIIERLAVTEENLVNALNSIIHSNKYKMRADRIARMIRDKPLSARESLVVQVEYAIKFGPFEIFDFAYNDLYIYQYYLLDIIIPIAL</sequence>
<dbReference type="CDD" id="cd03784">
    <property type="entry name" value="GT1_Gtf-like"/>
    <property type="match status" value="1"/>
</dbReference>
<organism evidence="6 7">
    <name type="scientific">Litomosoides sigmodontis</name>
    <name type="common">Filarial nematode worm</name>
    <dbReference type="NCBI Taxonomy" id="42156"/>
    <lineage>
        <taxon>Eukaryota</taxon>
        <taxon>Metazoa</taxon>
        <taxon>Ecdysozoa</taxon>
        <taxon>Nematoda</taxon>
        <taxon>Chromadorea</taxon>
        <taxon>Rhabditida</taxon>
        <taxon>Spirurina</taxon>
        <taxon>Spiruromorpha</taxon>
        <taxon>Filarioidea</taxon>
        <taxon>Onchocercidae</taxon>
        <taxon>Litomosoides</taxon>
    </lineage>
</organism>
<evidence type="ECO:0000313" key="6">
    <source>
        <dbReference type="EMBL" id="VDM93279.1"/>
    </source>
</evidence>
<dbReference type="Pfam" id="PF00201">
    <property type="entry name" value="UDPGT"/>
    <property type="match status" value="1"/>
</dbReference>
<dbReference type="EMBL" id="UYRX01002521">
    <property type="protein sequence ID" value="VDM93279.1"/>
    <property type="molecule type" value="Genomic_DNA"/>
</dbReference>
<evidence type="ECO:0000313" key="7">
    <source>
        <dbReference type="Proteomes" id="UP000277928"/>
    </source>
</evidence>
<dbReference type="OrthoDB" id="5835829at2759"/>
<dbReference type="PANTHER" id="PTHR48043">
    <property type="entry name" value="EG:EG0003.4 PROTEIN-RELATED"/>
    <property type="match status" value="1"/>
</dbReference>
<accession>A0A3P7JX39</accession>
<dbReference type="GO" id="GO:0015020">
    <property type="term" value="F:glucuronosyltransferase activity"/>
    <property type="evidence" value="ECO:0007669"/>
    <property type="project" value="UniProtKB-EC"/>
</dbReference>
<feature type="non-terminal residue" evidence="6">
    <location>
        <position position="209"/>
    </location>
</feature>
<reference evidence="6 7" key="1">
    <citation type="submission" date="2018-08" db="EMBL/GenBank/DDBJ databases">
        <authorList>
            <person name="Laetsch R D."/>
            <person name="Stevens L."/>
            <person name="Kumar S."/>
            <person name="Blaxter L. M."/>
        </authorList>
    </citation>
    <scope>NUCLEOTIDE SEQUENCE [LARGE SCALE GENOMIC DNA]</scope>
</reference>
<dbReference type="FunFam" id="3.40.50.2000:FF:000021">
    <property type="entry name" value="UDP-glucuronosyltransferase"/>
    <property type="match status" value="1"/>
</dbReference>
<evidence type="ECO:0000256" key="5">
    <source>
        <dbReference type="ARBA" id="ARBA00047475"/>
    </source>
</evidence>
<comment type="similarity">
    <text evidence="1">Belongs to the UDP-glycosyltransferase family.</text>
</comment>
<dbReference type="AlphaFoldDB" id="A0A3P7JX39"/>
<dbReference type="EC" id="2.4.1.17" evidence="2"/>